<dbReference type="RefSeq" id="XP_031880836.1">
    <property type="nucleotide sequence ID" value="XM_032022295.1"/>
</dbReference>
<accession>A0A7J6IIR4</accession>
<name>A0A7J6IIR4_COLFN</name>
<dbReference type="EMBL" id="ANPB02000009">
    <property type="protein sequence ID" value="KAF4476240.1"/>
    <property type="molecule type" value="Genomic_DNA"/>
</dbReference>
<dbReference type="Proteomes" id="UP000011096">
    <property type="component" value="Unassembled WGS sequence"/>
</dbReference>
<protein>
    <submittedName>
        <fullName evidence="1">Uncharacterized protein</fullName>
    </submittedName>
</protein>
<dbReference type="GeneID" id="43606490"/>
<sequence>MLVLNTRDDRHHRLLLGDLALRRQTRHVLLLQGHRRLLPFHLDHHRRPRMEDRRRLPRMPLLHLQVLHELHDLLEPLLLHLLKGHLLHHLPLKGRRRRRLLLLRDLQDLPGLQGPLGHLDRRLPRRRLLLVHPVPLDLQDRLVLHHPLLRRHLRLHHRRRQSLLRWYQAQRAQERQCLLLSPLRLSQ</sequence>
<dbReference type="InParanoid" id="A0A7J6IIR4"/>
<dbReference type="AlphaFoldDB" id="A0A7J6IIR4"/>
<evidence type="ECO:0000313" key="1">
    <source>
        <dbReference type="EMBL" id="KAF4476240.1"/>
    </source>
</evidence>
<evidence type="ECO:0000313" key="2">
    <source>
        <dbReference type="Proteomes" id="UP000011096"/>
    </source>
</evidence>
<gene>
    <name evidence="1" type="ORF">CGGC5_v015342</name>
</gene>
<comment type="caution">
    <text evidence="1">The sequence shown here is derived from an EMBL/GenBank/DDBJ whole genome shotgun (WGS) entry which is preliminary data.</text>
</comment>
<reference evidence="1 2" key="1">
    <citation type="submission" date="2012-08" db="EMBL/GenBank/DDBJ databases">
        <authorList>
            <person name="Gan P.H.P."/>
            <person name="Ikeda K."/>
            <person name="Irieda H."/>
            <person name="Narusaka M."/>
            <person name="O'Connell R.J."/>
            <person name="Narusaka Y."/>
            <person name="Takano Y."/>
            <person name="Kubo Y."/>
            <person name="Shirasu K."/>
        </authorList>
    </citation>
    <scope>NUCLEOTIDE SEQUENCE [LARGE SCALE GENOMIC DNA]</scope>
    <source>
        <strain evidence="1 2">Nara gc5</strain>
    </source>
</reference>
<keyword evidence="2" id="KW-1185">Reference proteome</keyword>
<proteinExistence type="predicted"/>
<organism evidence="1 2">
    <name type="scientific">Colletotrichum fructicola (strain Nara gc5)</name>
    <name type="common">Anthracnose fungus</name>
    <name type="synonym">Colletotrichum gloeosporioides (strain Nara gc5)</name>
    <dbReference type="NCBI Taxonomy" id="1213859"/>
    <lineage>
        <taxon>Eukaryota</taxon>
        <taxon>Fungi</taxon>
        <taxon>Dikarya</taxon>
        <taxon>Ascomycota</taxon>
        <taxon>Pezizomycotina</taxon>
        <taxon>Sordariomycetes</taxon>
        <taxon>Hypocreomycetidae</taxon>
        <taxon>Glomerellales</taxon>
        <taxon>Glomerellaceae</taxon>
        <taxon>Colletotrichum</taxon>
        <taxon>Colletotrichum gloeosporioides species complex</taxon>
    </lineage>
</organism>
<reference evidence="1 2" key="2">
    <citation type="submission" date="2020-04" db="EMBL/GenBank/DDBJ databases">
        <title>Genome sequencing and assembly of multiple isolates from the Colletotrichum gloeosporioides species complex.</title>
        <authorList>
            <person name="Gan P."/>
            <person name="Shirasu K."/>
        </authorList>
    </citation>
    <scope>NUCLEOTIDE SEQUENCE [LARGE SCALE GENOMIC DNA]</scope>
    <source>
        <strain evidence="1 2">Nara gc5</strain>
    </source>
</reference>